<organism evidence="1 2">
    <name type="scientific">Streptomyces solincola</name>
    <dbReference type="NCBI Taxonomy" id="2100817"/>
    <lineage>
        <taxon>Bacteria</taxon>
        <taxon>Bacillati</taxon>
        <taxon>Actinomycetota</taxon>
        <taxon>Actinomycetes</taxon>
        <taxon>Kitasatosporales</taxon>
        <taxon>Streptomycetaceae</taxon>
        <taxon>Streptomyces</taxon>
    </lineage>
</organism>
<name>A0A2S9Q2M8_9ACTN</name>
<sequence>MPAALATLGGRELIAVAARNNPGACNAPFPVHPLGTDGTVGGSYQDAALPPGYVAGVTGGIDVRDLWWGPDQHLYATISAWTCDDSRSAQDDKKVPHRPATLFRLDGERWVSAGAQPATVVRPLDRRTRMVLVIPDCIGHIERDDAAAYCNSGPLYRERDGKRTKITGGVLSLSAPPSAS</sequence>
<protein>
    <submittedName>
        <fullName evidence="1">Uncharacterized protein</fullName>
    </submittedName>
</protein>
<dbReference type="AlphaFoldDB" id="A0A2S9Q2M8"/>
<keyword evidence="2" id="KW-1185">Reference proteome</keyword>
<dbReference type="Proteomes" id="UP000239322">
    <property type="component" value="Unassembled WGS sequence"/>
</dbReference>
<gene>
    <name evidence="1" type="ORF">C6N75_01490</name>
</gene>
<comment type="caution">
    <text evidence="1">The sequence shown here is derived from an EMBL/GenBank/DDBJ whole genome shotgun (WGS) entry which is preliminary data.</text>
</comment>
<dbReference type="EMBL" id="PVLV01000019">
    <property type="protein sequence ID" value="PRH80930.1"/>
    <property type="molecule type" value="Genomic_DNA"/>
</dbReference>
<proteinExistence type="predicted"/>
<reference evidence="1 2" key="1">
    <citation type="submission" date="2018-03" db="EMBL/GenBank/DDBJ databases">
        <title>Novel Streptomyces sp. from soil.</title>
        <authorList>
            <person name="Tan G.Y.A."/>
            <person name="Lee Z.Y."/>
        </authorList>
    </citation>
    <scope>NUCLEOTIDE SEQUENCE [LARGE SCALE GENOMIC DNA]</scope>
    <source>
        <strain evidence="1 2">ST5x</strain>
    </source>
</reference>
<evidence type="ECO:0000313" key="1">
    <source>
        <dbReference type="EMBL" id="PRH80930.1"/>
    </source>
</evidence>
<evidence type="ECO:0000313" key="2">
    <source>
        <dbReference type="Proteomes" id="UP000239322"/>
    </source>
</evidence>
<accession>A0A2S9Q2M8</accession>